<dbReference type="InterPro" id="IPR001245">
    <property type="entry name" value="Ser-Thr/Tyr_kinase_cat_dom"/>
</dbReference>
<dbReference type="FunFam" id="3.30.430.20:FF:000002">
    <property type="entry name" value="Cysteine-rich receptor-like protein kinase 10"/>
    <property type="match status" value="1"/>
</dbReference>
<keyword evidence="11 17" id="KW-1133">Transmembrane helix</keyword>
<dbReference type="CDD" id="cd23509">
    <property type="entry name" value="Gnk2-like"/>
    <property type="match status" value="2"/>
</dbReference>
<keyword evidence="2" id="KW-0723">Serine/threonine-protein kinase</keyword>
<sequence>MKRSILRFNALVTFLVVIVKHVFTRPIEIGRVYSERFNVRQDLESINNSGFTQPRVVELFPLPPFSAFNPSSSCKMQFLALYAPYFLFVLCLLQVSHPTIAQKINQFSNCNTTLNYTSGSLYEQNLNLTLSYLVANASLTGFYTTSIGENSDVVYGLVQCRGDLSKVDCHTCANTAATEIRQLCFSQKEASVGYINCSLQYSAQRFFSTFDSFPGVQLHNTKTATDPALFKRQSGNLVKNLSSEAASNPSRFALGFTSYTDFNDIYGMAQCTQDLAENTCLTCLQEIASHVLECCDGYVGATLISKSCYLRYETYSFFLSPIAHQPPPVASPPSPSFLEPKAGHAGKKSNSKIILIIVIPLALALTVIATGCAGYLFWKKAKRNGVDDVPDLREDGNNSMDALLIGLSTLKVATNNFSEAYKLGEGGFGPVYKGTLPDEQEIAVKRLSRSSEQGLAELKTEVMLVAKLLHRNLVRLLGFCLEDEEKLLVYEYLPNGSLDKILFDQRRPFGLEWEGRFKIIVGIARGLLYLHEDSQLRIVHRDLKASNILLDEEMNPKISDFGLAKLFCGSQTHGNTNRISGTFGYMAPEYAKNGKFSTKSDAFSFGVLVMEIITGRKNSSFRNFSNLQSYAWQHWANGTALELLDPRLGNQWPKYEVLKCFHIGLLCVQEAPAERPTMSEVVMMLNSYTINSTVPSQPAFYVRQERSADSQQSVARLESYGALELDQLAEATQSVNDITVTELCPR</sequence>
<dbReference type="InterPro" id="IPR038408">
    <property type="entry name" value="GNK2_sf"/>
</dbReference>
<dbReference type="GO" id="GO:0005886">
    <property type="term" value="C:plasma membrane"/>
    <property type="evidence" value="ECO:0007669"/>
    <property type="project" value="TreeGrafter"/>
</dbReference>
<evidence type="ECO:0000256" key="2">
    <source>
        <dbReference type="ARBA" id="ARBA00022527"/>
    </source>
</evidence>
<dbReference type="InterPro" id="IPR011009">
    <property type="entry name" value="Kinase-like_dom_sf"/>
</dbReference>
<comment type="catalytic activity">
    <reaction evidence="15">
        <text>L-seryl-[protein] + ATP = O-phospho-L-seryl-[protein] + ADP + H(+)</text>
        <dbReference type="Rhea" id="RHEA:17989"/>
        <dbReference type="Rhea" id="RHEA-COMP:9863"/>
        <dbReference type="Rhea" id="RHEA-COMP:11604"/>
        <dbReference type="ChEBI" id="CHEBI:15378"/>
        <dbReference type="ChEBI" id="CHEBI:29999"/>
        <dbReference type="ChEBI" id="CHEBI:30616"/>
        <dbReference type="ChEBI" id="CHEBI:83421"/>
        <dbReference type="ChEBI" id="CHEBI:456216"/>
    </reaction>
</comment>
<keyword evidence="9" id="KW-0418">Kinase</keyword>
<keyword evidence="3" id="KW-0597">Phosphoprotein</keyword>
<feature type="chain" id="PRO_5042120744" description="Cysteine-rich receptor-like protein kinase 10" evidence="18">
    <location>
        <begin position="25"/>
        <end position="746"/>
    </location>
</feature>
<feature type="domain" description="Protein kinase" evidence="19">
    <location>
        <begin position="417"/>
        <end position="689"/>
    </location>
</feature>
<gene>
    <name evidence="21" type="ORF">L3X38_019654</name>
</gene>
<evidence type="ECO:0000256" key="17">
    <source>
        <dbReference type="SAM" id="Phobius"/>
    </source>
</evidence>
<dbReference type="Pfam" id="PF07714">
    <property type="entry name" value="PK_Tyr_Ser-Thr"/>
    <property type="match status" value="1"/>
</dbReference>
<keyword evidence="14" id="KW-0325">Glycoprotein</keyword>
<keyword evidence="13" id="KW-0675">Receptor</keyword>
<keyword evidence="12 17" id="KW-0472">Membrane</keyword>
<keyword evidence="10" id="KW-0067">ATP-binding</keyword>
<evidence type="ECO:0000256" key="3">
    <source>
        <dbReference type="ARBA" id="ARBA00022553"/>
    </source>
</evidence>
<evidence type="ECO:0000256" key="9">
    <source>
        <dbReference type="ARBA" id="ARBA00022777"/>
    </source>
</evidence>
<dbReference type="SUPFAM" id="SSF56112">
    <property type="entry name" value="Protein kinase-like (PK-like)"/>
    <property type="match status" value="1"/>
</dbReference>
<feature type="domain" description="Gnk2-homologous" evidence="20">
    <location>
        <begin position="104"/>
        <end position="206"/>
    </location>
</feature>
<dbReference type="FunFam" id="1.10.510.10:FF:000129">
    <property type="entry name" value="cysteine-rich receptor-like protein kinase 10"/>
    <property type="match status" value="1"/>
</dbReference>
<evidence type="ECO:0000256" key="12">
    <source>
        <dbReference type="ARBA" id="ARBA00023136"/>
    </source>
</evidence>
<dbReference type="PROSITE" id="PS50011">
    <property type="entry name" value="PROTEIN_KINASE_DOM"/>
    <property type="match status" value="1"/>
</dbReference>
<dbReference type="Gene3D" id="1.10.510.10">
    <property type="entry name" value="Transferase(Phosphotransferase) domain 1"/>
    <property type="match status" value="1"/>
</dbReference>
<keyword evidence="5 17" id="KW-0812">Transmembrane</keyword>
<dbReference type="PANTHER" id="PTHR27002:SF1040">
    <property type="entry name" value="OS07G0538400 PROTEIN"/>
    <property type="match status" value="1"/>
</dbReference>
<dbReference type="Gene3D" id="3.30.430.20">
    <property type="entry name" value="Gnk2 domain, C-X8-C-X2-C motif"/>
    <property type="match status" value="2"/>
</dbReference>
<dbReference type="EMBL" id="JAJFAZ020000003">
    <property type="protein sequence ID" value="KAI5340380.1"/>
    <property type="molecule type" value="Genomic_DNA"/>
</dbReference>
<comment type="subcellular location">
    <subcellularLocation>
        <location evidence="1">Membrane</location>
        <topology evidence="1">Single-pass membrane protein</topology>
    </subcellularLocation>
</comment>
<organism evidence="21 22">
    <name type="scientific">Prunus dulcis</name>
    <name type="common">Almond</name>
    <name type="synonym">Amygdalus dulcis</name>
    <dbReference type="NCBI Taxonomy" id="3755"/>
    <lineage>
        <taxon>Eukaryota</taxon>
        <taxon>Viridiplantae</taxon>
        <taxon>Streptophyta</taxon>
        <taxon>Embryophyta</taxon>
        <taxon>Tracheophyta</taxon>
        <taxon>Spermatophyta</taxon>
        <taxon>Magnoliopsida</taxon>
        <taxon>eudicotyledons</taxon>
        <taxon>Gunneridae</taxon>
        <taxon>Pentapetalae</taxon>
        <taxon>rosids</taxon>
        <taxon>fabids</taxon>
        <taxon>Rosales</taxon>
        <taxon>Rosaceae</taxon>
        <taxon>Amygdaloideae</taxon>
        <taxon>Amygdaleae</taxon>
        <taxon>Prunus</taxon>
    </lineage>
</organism>
<feature type="domain" description="Gnk2-homologous" evidence="20">
    <location>
        <begin position="212"/>
        <end position="317"/>
    </location>
</feature>
<keyword evidence="6 18" id="KW-0732">Signal</keyword>
<evidence type="ECO:0000313" key="21">
    <source>
        <dbReference type="EMBL" id="KAI5340380.1"/>
    </source>
</evidence>
<evidence type="ECO:0000256" key="7">
    <source>
        <dbReference type="ARBA" id="ARBA00022737"/>
    </source>
</evidence>
<evidence type="ECO:0000256" key="11">
    <source>
        <dbReference type="ARBA" id="ARBA00022989"/>
    </source>
</evidence>
<feature type="signal peptide" evidence="18">
    <location>
        <begin position="1"/>
        <end position="24"/>
    </location>
</feature>
<evidence type="ECO:0000256" key="1">
    <source>
        <dbReference type="ARBA" id="ARBA00004167"/>
    </source>
</evidence>
<evidence type="ECO:0000256" key="4">
    <source>
        <dbReference type="ARBA" id="ARBA00022679"/>
    </source>
</evidence>
<evidence type="ECO:0000256" key="14">
    <source>
        <dbReference type="ARBA" id="ARBA00023180"/>
    </source>
</evidence>
<evidence type="ECO:0000256" key="10">
    <source>
        <dbReference type="ARBA" id="ARBA00022840"/>
    </source>
</evidence>
<proteinExistence type="predicted"/>
<evidence type="ECO:0000256" key="8">
    <source>
        <dbReference type="ARBA" id="ARBA00022741"/>
    </source>
</evidence>
<feature type="transmembrane region" description="Helical" evidence="17">
    <location>
        <begin position="76"/>
        <end position="95"/>
    </location>
</feature>
<dbReference type="CDD" id="cd14066">
    <property type="entry name" value="STKc_IRAK"/>
    <property type="match status" value="1"/>
</dbReference>
<comment type="catalytic activity">
    <reaction evidence="16">
        <text>L-threonyl-[protein] + ATP = O-phospho-L-threonyl-[protein] + ADP + H(+)</text>
        <dbReference type="Rhea" id="RHEA:46608"/>
        <dbReference type="Rhea" id="RHEA-COMP:11060"/>
        <dbReference type="Rhea" id="RHEA-COMP:11605"/>
        <dbReference type="ChEBI" id="CHEBI:15378"/>
        <dbReference type="ChEBI" id="CHEBI:30013"/>
        <dbReference type="ChEBI" id="CHEBI:30616"/>
        <dbReference type="ChEBI" id="CHEBI:61977"/>
        <dbReference type="ChEBI" id="CHEBI:456216"/>
    </reaction>
</comment>
<evidence type="ECO:0000313" key="22">
    <source>
        <dbReference type="Proteomes" id="UP001054821"/>
    </source>
</evidence>
<evidence type="ECO:0000256" key="16">
    <source>
        <dbReference type="ARBA" id="ARBA00047951"/>
    </source>
</evidence>
<evidence type="ECO:0000256" key="6">
    <source>
        <dbReference type="ARBA" id="ARBA00022729"/>
    </source>
</evidence>
<evidence type="ECO:0000259" key="20">
    <source>
        <dbReference type="PROSITE" id="PS51473"/>
    </source>
</evidence>
<protein>
    <recommendedName>
        <fullName evidence="23">Cysteine-rich receptor-like protein kinase 10</fullName>
    </recommendedName>
</protein>
<dbReference type="Gene3D" id="3.30.200.20">
    <property type="entry name" value="Phosphorylase Kinase, domain 1"/>
    <property type="match status" value="1"/>
</dbReference>
<dbReference type="InterPro" id="IPR008271">
    <property type="entry name" value="Ser/Thr_kinase_AS"/>
</dbReference>
<comment type="caution">
    <text evidence="21">The sequence shown here is derived from an EMBL/GenBank/DDBJ whole genome shotgun (WGS) entry which is preliminary data.</text>
</comment>
<reference evidence="21 22" key="1">
    <citation type="journal article" date="2022" name="G3 (Bethesda)">
        <title>Whole-genome sequence and methylome profiling of the almond [Prunus dulcis (Mill.) D.A. Webb] cultivar 'Nonpareil'.</title>
        <authorList>
            <person name="D'Amico-Willman K.M."/>
            <person name="Ouma W.Z."/>
            <person name="Meulia T."/>
            <person name="Sideli G.M."/>
            <person name="Gradziel T.M."/>
            <person name="Fresnedo-Ramirez J."/>
        </authorList>
    </citation>
    <scope>NUCLEOTIDE SEQUENCE [LARGE SCALE GENOMIC DNA]</scope>
    <source>
        <strain evidence="21">Clone GOH B32 T37-40</strain>
    </source>
</reference>
<keyword evidence="7" id="KW-0677">Repeat</keyword>
<dbReference type="GO" id="GO:0006950">
    <property type="term" value="P:response to stress"/>
    <property type="evidence" value="ECO:0007669"/>
    <property type="project" value="UniProtKB-ARBA"/>
</dbReference>
<evidence type="ECO:0000256" key="13">
    <source>
        <dbReference type="ARBA" id="ARBA00023170"/>
    </source>
</evidence>
<dbReference type="PROSITE" id="PS00108">
    <property type="entry name" value="PROTEIN_KINASE_ST"/>
    <property type="match status" value="1"/>
</dbReference>
<dbReference type="SMART" id="SM00220">
    <property type="entry name" value="S_TKc"/>
    <property type="match status" value="1"/>
</dbReference>
<keyword evidence="22" id="KW-1185">Reference proteome</keyword>
<evidence type="ECO:0000256" key="15">
    <source>
        <dbReference type="ARBA" id="ARBA00047558"/>
    </source>
</evidence>
<evidence type="ECO:0000256" key="5">
    <source>
        <dbReference type="ARBA" id="ARBA00022692"/>
    </source>
</evidence>
<evidence type="ECO:0000259" key="19">
    <source>
        <dbReference type="PROSITE" id="PS50011"/>
    </source>
</evidence>
<dbReference type="AlphaFoldDB" id="A0AAD4WBC1"/>
<keyword evidence="8" id="KW-0547">Nucleotide-binding</keyword>
<dbReference type="GO" id="GO:0004674">
    <property type="term" value="F:protein serine/threonine kinase activity"/>
    <property type="evidence" value="ECO:0007669"/>
    <property type="project" value="UniProtKB-KW"/>
</dbReference>
<name>A0AAD4WBC1_PRUDU</name>
<dbReference type="PROSITE" id="PS51473">
    <property type="entry name" value="GNK2"/>
    <property type="match status" value="2"/>
</dbReference>
<evidence type="ECO:0000256" key="18">
    <source>
        <dbReference type="SAM" id="SignalP"/>
    </source>
</evidence>
<dbReference type="PANTHER" id="PTHR27002">
    <property type="entry name" value="RECEPTOR-LIKE SERINE/THREONINE-PROTEIN KINASE SD1-8"/>
    <property type="match status" value="1"/>
</dbReference>
<dbReference type="Pfam" id="PF01657">
    <property type="entry name" value="Stress-antifung"/>
    <property type="match status" value="2"/>
</dbReference>
<feature type="transmembrane region" description="Helical" evidence="17">
    <location>
        <begin position="353"/>
        <end position="378"/>
    </location>
</feature>
<dbReference type="FunFam" id="3.30.200.20:FF:000142">
    <property type="entry name" value="Cysteine-rich receptor-like protein kinase 10"/>
    <property type="match status" value="1"/>
</dbReference>
<dbReference type="Proteomes" id="UP001054821">
    <property type="component" value="Chromosome 3"/>
</dbReference>
<evidence type="ECO:0008006" key="23">
    <source>
        <dbReference type="Google" id="ProtNLM"/>
    </source>
</evidence>
<dbReference type="InterPro" id="IPR000719">
    <property type="entry name" value="Prot_kinase_dom"/>
</dbReference>
<dbReference type="GO" id="GO:0005524">
    <property type="term" value="F:ATP binding"/>
    <property type="evidence" value="ECO:0007669"/>
    <property type="project" value="UniProtKB-KW"/>
</dbReference>
<keyword evidence="4" id="KW-0808">Transferase</keyword>
<accession>A0AAD4WBC1</accession>
<dbReference type="InterPro" id="IPR002902">
    <property type="entry name" value="GNK2"/>
</dbReference>